<accession>A0A0A9AU98</accession>
<proteinExistence type="predicted"/>
<name>A0A0A9AU98_ARUDO</name>
<sequence length="103" mass="11358">MSSLLSLPCAWGDTDTTILPVVRVVAAAAQCEAFLTSSIALHFWSRCRPSLAGPARKEAAVSYLTKGRDERLKAGTRKLRQVAVDFHSIAKNWVPLQRRLEHG</sequence>
<reference evidence="1" key="1">
    <citation type="submission" date="2014-09" db="EMBL/GenBank/DDBJ databases">
        <authorList>
            <person name="Magalhaes I.L.F."/>
            <person name="Oliveira U."/>
            <person name="Santos F.R."/>
            <person name="Vidigal T.H.D.A."/>
            <person name="Brescovit A.D."/>
            <person name="Santos A.J."/>
        </authorList>
    </citation>
    <scope>NUCLEOTIDE SEQUENCE</scope>
    <source>
        <tissue evidence="1">Shoot tissue taken approximately 20 cm above the soil surface</tissue>
    </source>
</reference>
<protein>
    <submittedName>
        <fullName evidence="1">Uncharacterized protein</fullName>
    </submittedName>
</protein>
<reference evidence="1" key="2">
    <citation type="journal article" date="2015" name="Data Brief">
        <title>Shoot transcriptome of the giant reed, Arundo donax.</title>
        <authorList>
            <person name="Barrero R.A."/>
            <person name="Guerrero F.D."/>
            <person name="Moolhuijzen P."/>
            <person name="Goolsby J.A."/>
            <person name="Tidwell J."/>
            <person name="Bellgard S.E."/>
            <person name="Bellgard M.I."/>
        </authorList>
    </citation>
    <scope>NUCLEOTIDE SEQUENCE</scope>
    <source>
        <tissue evidence="1">Shoot tissue taken approximately 20 cm above the soil surface</tissue>
    </source>
</reference>
<evidence type="ECO:0000313" key="1">
    <source>
        <dbReference type="EMBL" id="JAD50632.1"/>
    </source>
</evidence>
<dbReference type="AlphaFoldDB" id="A0A0A9AU98"/>
<dbReference type="EMBL" id="GBRH01247263">
    <property type="protein sequence ID" value="JAD50632.1"/>
    <property type="molecule type" value="Transcribed_RNA"/>
</dbReference>
<organism evidence="1">
    <name type="scientific">Arundo donax</name>
    <name type="common">Giant reed</name>
    <name type="synonym">Donax arundinaceus</name>
    <dbReference type="NCBI Taxonomy" id="35708"/>
    <lineage>
        <taxon>Eukaryota</taxon>
        <taxon>Viridiplantae</taxon>
        <taxon>Streptophyta</taxon>
        <taxon>Embryophyta</taxon>
        <taxon>Tracheophyta</taxon>
        <taxon>Spermatophyta</taxon>
        <taxon>Magnoliopsida</taxon>
        <taxon>Liliopsida</taxon>
        <taxon>Poales</taxon>
        <taxon>Poaceae</taxon>
        <taxon>PACMAD clade</taxon>
        <taxon>Arundinoideae</taxon>
        <taxon>Arundineae</taxon>
        <taxon>Arundo</taxon>
    </lineage>
</organism>